<dbReference type="Proteomes" id="UP000050509">
    <property type="component" value="Unassembled WGS sequence"/>
</dbReference>
<dbReference type="PRINTS" id="PR00091">
    <property type="entry name" value="NITROGNASEII"/>
</dbReference>
<dbReference type="PANTHER" id="PTHR42864">
    <property type="entry name" value="LIGHT-INDEPENDENT PROTOCHLOROPHYLLIDE REDUCTASE IRON-SULFUR ATP-BINDING PROTEIN"/>
    <property type="match status" value="1"/>
</dbReference>
<feature type="binding site" evidence="14">
    <location>
        <begin position="182"/>
        <end position="183"/>
    </location>
    <ligand>
        <name>ATP</name>
        <dbReference type="ChEBI" id="CHEBI:30616"/>
    </ligand>
</feature>
<comment type="catalytic activity">
    <reaction evidence="14">
        <text>chlorophyllide a + oxidized 2[4Fe-4S]-[ferredoxin] + 2 ADP + 2 phosphate = protochlorophyllide a + reduced 2[4Fe-4S]-[ferredoxin] + 2 ATP + 2 H2O</text>
        <dbReference type="Rhea" id="RHEA:28202"/>
        <dbReference type="Rhea" id="RHEA-COMP:10002"/>
        <dbReference type="Rhea" id="RHEA-COMP:10004"/>
        <dbReference type="ChEBI" id="CHEBI:15377"/>
        <dbReference type="ChEBI" id="CHEBI:30616"/>
        <dbReference type="ChEBI" id="CHEBI:33722"/>
        <dbReference type="ChEBI" id="CHEBI:33723"/>
        <dbReference type="ChEBI" id="CHEBI:43474"/>
        <dbReference type="ChEBI" id="CHEBI:83348"/>
        <dbReference type="ChEBI" id="CHEBI:83350"/>
        <dbReference type="ChEBI" id="CHEBI:456216"/>
        <dbReference type="EC" id="1.3.7.7"/>
    </reaction>
</comment>
<evidence type="ECO:0000256" key="12">
    <source>
        <dbReference type="ARBA" id="ARBA00023171"/>
    </source>
</evidence>
<keyword evidence="7 14" id="KW-0067">ATP-binding</keyword>
<keyword evidence="6 14" id="KW-0547">Nucleotide-binding</keyword>
<evidence type="ECO:0000256" key="3">
    <source>
        <dbReference type="ARBA" id="ARBA00022485"/>
    </source>
</evidence>
<comment type="pathway">
    <text evidence="14">Porphyrin-containing compound metabolism; bacteriochlorophyll biosynthesis (light-independent).</text>
</comment>
<keyword evidence="5 14" id="KW-0479">Metal-binding</keyword>
<keyword evidence="11 14" id="KW-0411">Iron-sulfur</keyword>
<feature type="binding site" evidence="14">
    <location>
        <position position="16"/>
    </location>
    <ligand>
        <name>Mg(2+)</name>
        <dbReference type="ChEBI" id="CHEBI:18420"/>
    </ligand>
</feature>
<keyword evidence="9 14" id="KW-0560">Oxidoreductase</keyword>
<dbReference type="HAMAP" id="MF_00355">
    <property type="entry name" value="ChlL_BchL"/>
    <property type="match status" value="1"/>
</dbReference>
<evidence type="ECO:0000256" key="14">
    <source>
        <dbReference type="HAMAP-Rule" id="MF_00355"/>
    </source>
</evidence>
<dbReference type="InterPro" id="IPR000392">
    <property type="entry name" value="NifH/frxC"/>
</dbReference>
<evidence type="ECO:0000256" key="9">
    <source>
        <dbReference type="ARBA" id="ARBA00023002"/>
    </source>
</evidence>
<dbReference type="Gene3D" id="3.40.50.300">
    <property type="entry name" value="P-loop containing nucleotide triphosphate hydrolases"/>
    <property type="match status" value="1"/>
</dbReference>
<dbReference type="GO" id="GO:0036070">
    <property type="term" value="P:light-independent bacteriochlorophyll biosynthetic process"/>
    <property type="evidence" value="ECO:0007669"/>
    <property type="project" value="UniProtKB-UniRule"/>
</dbReference>
<evidence type="ECO:0000256" key="5">
    <source>
        <dbReference type="ARBA" id="ARBA00022723"/>
    </source>
</evidence>
<feature type="binding site" evidence="14">
    <location>
        <position position="41"/>
    </location>
    <ligand>
        <name>ATP</name>
        <dbReference type="ChEBI" id="CHEBI:30616"/>
    </ligand>
</feature>
<comment type="cofactor">
    <cofactor evidence="14">
        <name>[4Fe-4S] cluster</name>
        <dbReference type="ChEBI" id="CHEBI:49883"/>
    </cofactor>
    <text evidence="14">Binds 1 [4Fe-4S] cluster per dimer.</text>
</comment>
<keyword evidence="12 14" id="KW-0149">Chlorophyll biosynthesis</keyword>
<accession>A0A0P9FB98</accession>
<keyword evidence="3 14" id="KW-0004">4Fe-4S</keyword>
<dbReference type="AlphaFoldDB" id="A0A0P9FB98"/>
<dbReference type="SUPFAM" id="SSF52540">
    <property type="entry name" value="P-loop containing nucleoside triphosphate hydrolases"/>
    <property type="match status" value="1"/>
</dbReference>
<dbReference type="Pfam" id="PF00142">
    <property type="entry name" value="Fer4_NifH"/>
    <property type="match status" value="1"/>
</dbReference>
<gene>
    <name evidence="14" type="primary">bchL</name>
    <name evidence="16" type="ORF">SE17_30215</name>
</gene>
<reference evidence="16 17" key="1">
    <citation type="submission" date="2015-09" db="EMBL/GenBank/DDBJ databases">
        <title>Draft genome sequence of Kouleothrix aurantiaca JCM 19913.</title>
        <authorList>
            <person name="Hemp J."/>
        </authorList>
    </citation>
    <scope>NUCLEOTIDE SEQUENCE [LARGE SCALE GENOMIC DNA]</scope>
    <source>
        <strain evidence="16 17">COM-B</strain>
    </source>
</reference>
<dbReference type="GO" id="GO:0016163">
    <property type="term" value="F:nitrogenase activity"/>
    <property type="evidence" value="ECO:0007669"/>
    <property type="project" value="UniProtKB-EC"/>
</dbReference>
<dbReference type="InterPro" id="IPR027417">
    <property type="entry name" value="P-loop_NTPase"/>
</dbReference>
<dbReference type="GO" id="GO:0019685">
    <property type="term" value="P:photosynthesis, dark reaction"/>
    <property type="evidence" value="ECO:0007669"/>
    <property type="project" value="InterPro"/>
</dbReference>
<dbReference type="PANTHER" id="PTHR42864:SF2">
    <property type="entry name" value="LIGHT-INDEPENDENT PROTOCHLOROPHYLLIDE REDUCTASE IRON-SULFUR ATP-BINDING PROTEIN"/>
    <property type="match status" value="1"/>
</dbReference>
<dbReference type="PATRIC" id="fig|186479.3.peg.2728"/>
<dbReference type="GO" id="GO:0051539">
    <property type="term" value="F:4 iron, 4 sulfur cluster binding"/>
    <property type="evidence" value="ECO:0007669"/>
    <property type="project" value="UniProtKB-UniRule"/>
</dbReference>
<evidence type="ECO:0000313" key="16">
    <source>
        <dbReference type="EMBL" id="KPV49864.1"/>
    </source>
</evidence>
<comment type="similarity">
    <text evidence="2 14 15">Belongs to the NifH/BchL/ChlL family.</text>
</comment>
<feature type="binding site" evidence="14">
    <location>
        <position position="97"/>
    </location>
    <ligand>
        <name>[4Fe-4S] cluster</name>
        <dbReference type="ChEBI" id="CHEBI:49883"/>
        <note>ligand shared between dimeric partners</note>
    </ligand>
</feature>
<comment type="caution">
    <text evidence="16">The sequence shown here is derived from an EMBL/GenBank/DDBJ whole genome shotgun (WGS) entry which is preliminary data.</text>
</comment>
<dbReference type="EC" id="1.3.7.7" evidence="14"/>
<dbReference type="InterPro" id="IPR005971">
    <property type="entry name" value="Protochlorophyllide_ATP-bd"/>
</dbReference>
<organism evidence="16 17">
    <name type="scientific">Kouleothrix aurantiaca</name>
    <dbReference type="NCBI Taxonomy" id="186479"/>
    <lineage>
        <taxon>Bacteria</taxon>
        <taxon>Bacillati</taxon>
        <taxon>Chloroflexota</taxon>
        <taxon>Chloroflexia</taxon>
        <taxon>Chloroflexales</taxon>
        <taxon>Roseiflexineae</taxon>
        <taxon>Roseiflexaceae</taxon>
        <taxon>Kouleothrix</taxon>
    </lineage>
</organism>
<evidence type="ECO:0000256" key="11">
    <source>
        <dbReference type="ARBA" id="ARBA00023014"/>
    </source>
</evidence>
<proteinExistence type="inferred from homology"/>
<dbReference type="EMBL" id="LJCR01001705">
    <property type="protein sequence ID" value="KPV49864.1"/>
    <property type="molecule type" value="Genomic_DNA"/>
</dbReference>
<keyword evidence="4 14" id="KW-0602">Photosynthesis</keyword>
<dbReference type="UniPathway" id="UPA00671"/>
<comment type="catalytic activity">
    <reaction evidence="13">
        <text>N2 + 8 reduced [2Fe-2S]-[ferredoxin] + 16 ATP + 16 H2O = H2 + 8 oxidized [2Fe-2S]-[ferredoxin] + 2 NH4(+) + 16 ADP + 16 phosphate + 6 H(+)</text>
        <dbReference type="Rhea" id="RHEA:21448"/>
        <dbReference type="Rhea" id="RHEA-COMP:10000"/>
        <dbReference type="Rhea" id="RHEA-COMP:10001"/>
        <dbReference type="ChEBI" id="CHEBI:15377"/>
        <dbReference type="ChEBI" id="CHEBI:15378"/>
        <dbReference type="ChEBI" id="CHEBI:17997"/>
        <dbReference type="ChEBI" id="CHEBI:18276"/>
        <dbReference type="ChEBI" id="CHEBI:28938"/>
        <dbReference type="ChEBI" id="CHEBI:30616"/>
        <dbReference type="ChEBI" id="CHEBI:33737"/>
        <dbReference type="ChEBI" id="CHEBI:33738"/>
        <dbReference type="ChEBI" id="CHEBI:43474"/>
        <dbReference type="ChEBI" id="CHEBI:456216"/>
        <dbReference type="EC" id="1.18.6.1"/>
    </reaction>
</comment>
<evidence type="ECO:0000256" key="2">
    <source>
        <dbReference type="ARBA" id="ARBA00005504"/>
    </source>
</evidence>
<feature type="binding site" evidence="14">
    <location>
        <begin position="12"/>
        <end position="17"/>
    </location>
    <ligand>
        <name>ATP</name>
        <dbReference type="ChEBI" id="CHEBI:30616"/>
    </ligand>
</feature>
<dbReference type="PROSITE" id="PS51026">
    <property type="entry name" value="NIFH_FRXC_3"/>
    <property type="match status" value="1"/>
</dbReference>
<comment type="caution">
    <text evidence="14">Lacks conserved residue(s) required for the propagation of feature annotation.</text>
</comment>
<dbReference type="NCBIfam" id="TIGR01281">
    <property type="entry name" value="DPOR_bchL"/>
    <property type="match status" value="1"/>
</dbReference>
<evidence type="ECO:0000256" key="4">
    <source>
        <dbReference type="ARBA" id="ARBA00022531"/>
    </source>
</evidence>
<dbReference type="GO" id="GO:0046872">
    <property type="term" value="F:metal ion binding"/>
    <property type="evidence" value="ECO:0007669"/>
    <property type="project" value="UniProtKB-KW"/>
</dbReference>
<feature type="binding site" evidence="14">
    <location>
        <position position="131"/>
    </location>
    <ligand>
        <name>[4Fe-4S] cluster</name>
        <dbReference type="ChEBI" id="CHEBI:49883"/>
        <note>ligand shared between dimeric partners</note>
    </ligand>
</feature>
<evidence type="ECO:0000256" key="6">
    <source>
        <dbReference type="ARBA" id="ARBA00022741"/>
    </source>
</evidence>
<keyword evidence="17" id="KW-1185">Reference proteome</keyword>
<dbReference type="GO" id="GO:0016636">
    <property type="term" value="F:oxidoreductase activity, acting on the CH-CH group of donors, iron-sulfur protein as acceptor"/>
    <property type="evidence" value="ECO:0007669"/>
    <property type="project" value="UniProtKB-UniRule"/>
</dbReference>
<comment type="function">
    <text evidence="14">Component of the dark-operative protochlorophyllide reductase (DPOR) that uses Mg-ATP and reduced ferredoxin to reduce ring D of protochlorophyllide (Pchlide) to form chlorophyllide a (Chlide). This reaction is light-independent. The L component serves as a unique electron donor to the NB-component of the complex, and binds Mg-ATP.</text>
</comment>
<protein>
    <recommendedName>
        <fullName evidence="14">Light-independent protochlorophyllide reductase iron-sulfur ATP-binding protein</fullName>
        <shortName evidence="14">DPOR subunit L</shortName>
        <shortName evidence="14">LI-POR subunit L</shortName>
        <ecNumber evidence="14">1.3.7.7</ecNumber>
    </recommendedName>
</protein>
<evidence type="ECO:0000313" key="17">
    <source>
        <dbReference type="Proteomes" id="UP000050509"/>
    </source>
</evidence>
<evidence type="ECO:0000256" key="15">
    <source>
        <dbReference type="RuleBase" id="RU003688"/>
    </source>
</evidence>
<keyword evidence="8 14" id="KW-0460">Magnesium</keyword>
<keyword evidence="10 14" id="KW-0408">Iron</keyword>
<evidence type="ECO:0000256" key="13">
    <source>
        <dbReference type="ARBA" id="ARBA00047967"/>
    </source>
</evidence>
<evidence type="ECO:0000256" key="10">
    <source>
        <dbReference type="ARBA" id="ARBA00023004"/>
    </source>
</evidence>
<evidence type="ECO:0000256" key="8">
    <source>
        <dbReference type="ARBA" id="ARBA00022842"/>
    </source>
</evidence>
<keyword evidence="14" id="KW-0077">Bacteriochlorophyll biosynthesis</keyword>
<dbReference type="PIRSF" id="PIRSF000363">
    <property type="entry name" value="Nitrogenase_iron"/>
    <property type="match status" value="1"/>
</dbReference>
<sequence length="273" mass="29258">MSLTLAVYGKGGIGKSTTSANLSAAFALQGAKVLQIGCDPKHDSTFPLTGTLQNTVIDVLTEVDFHIEDVEIDDVVKHGYAGVDTLESGGPPAGSGCGGYVVGETVKLLNEFGLYNKYDVIVFDVLGDVVCGGFSAPLNYADFGVIIACNDFDSIFAANRLCLAIKQKSVRYKVKLAGIIANRVDYEFGGGTNLLEEFASTVGTEIIGKVPYHDLIRRSRLAGKTLFEMEGPDKALCVDPFTEMADYLLNQPRSEVPSPLGDREIFNVIGGWK</sequence>
<dbReference type="PROSITE" id="PS00692">
    <property type="entry name" value="NIFH_FRXC_2"/>
    <property type="match status" value="1"/>
</dbReference>
<dbReference type="InterPro" id="IPR030655">
    <property type="entry name" value="NifH/chlL_CS"/>
</dbReference>
<name>A0A0P9FB98_9CHLR</name>
<comment type="subunit">
    <text evidence="14">Homodimer. Protochlorophyllide reductase is composed of three subunits; BchL, BchN and BchB.</text>
</comment>
<dbReference type="GO" id="GO:0005524">
    <property type="term" value="F:ATP binding"/>
    <property type="evidence" value="ECO:0007669"/>
    <property type="project" value="UniProtKB-UniRule"/>
</dbReference>
<evidence type="ECO:0000256" key="1">
    <source>
        <dbReference type="ARBA" id="ARBA00002234"/>
    </source>
</evidence>
<dbReference type="PROSITE" id="PS00746">
    <property type="entry name" value="NIFH_FRXC_1"/>
    <property type="match status" value="1"/>
</dbReference>
<comment type="function">
    <text evidence="1">The key enzymatic reactions in nitrogen fixation are catalyzed by the nitrogenase complex, which has 2 components: the iron protein and the molybdenum-iron protein.</text>
</comment>
<evidence type="ECO:0000256" key="7">
    <source>
        <dbReference type="ARBA" id="ARBA00022840"/>
    </source>
</evidence>